<evidence type="ECO:0000256" key="12">
    <source>
        <dbReference type="ARBA" id="ARBA00022840"/>
    </source>
</evidence>
<dbReference type="InterPro" id="IPR008045">
    <property type="entry name" value="MCM2"/>
</dbReference>
<keyword evidence="15" id="KW-0131">Cell cycle</keyword>
<evidence type="ECO:0000259" key="18">
    <source>
        <dbReference type="PROSITE" id="PS50051"/>
    </source>
</evidence>
<dbReference type="Pfam" id="PF17207">
    <property type="entry name" value="MCM_OB"/>
    <property type="match status" value="1"/>
</dbReference>
<evidence type="ECO:0000256" key="10">
    <source>
        <dbReference type="ARBA" id="ARBA00022806"/>
    </source>
</evidence>
<feature type="domain" description="MCM C-terminal AAA(+) ATPase" evidence="18">
    <location>
        <begin position="461"/>
        <end position="667"/>
    </location>
</feature>
<evidence type="ECO:0000256" key="5">
    <source>
        <dbReference type="ARBA" id="ARBA00022705"/>
    </source>
</evidence>
<dbReference type="Pfam" id="PF14551">
    <property type="entry name" value="MCM_N"/>
    <property type="match status" value="1"/>
</dbReference>
<dbReference type="SMART" id="SM00350">
    <property type="entry name" value="MCM"/>
    <property type="match status" value="1"/>
</dbReference>
<keyword evidence="5" id="KW-0235">DNA replication</keyword>
<evidence type="ECO:0000256" key="1">
    <source>
        <dbReference type="ARBA" id="ARBA00004123"/>
    </source>
</evidence>
<evidence type="ECO:0000256" key="8">
    <source>
        <dbReference type="ARBA" id="ARBA00022771"/>
    </source>
</evidence>
<dbReference type="SUPFAM" id="SSF50249">
    <property type="entry name" value="Nucleic acid-binding proteins"/>
    <property type="match status" value="1"/>
</dbReference>
<dbReference type="InterPro" id="IPR012340">
    <property type="entry name" value="NA-bd_OB-fold"/>
</dbReference>
<dbReference type="SUPFAM" id="SSF52540">
    <property type="entry name" value="P-loop containing nucleoside triphosphate hydrolases"/>
    <property type="match status" value="1"/>
</dbReference>
<dbReference type="GO" id="GO:0042555">
    <property type="term" value="C:MCM complex"/>
    <property type="evidence" value="ECO:0007669"/>
    <property type="project" value="InterPro"/>
</dbReference>
<protein>
    <recommendedName>
        <fullName evidence="4">DNA replication licensing factor MCM2</fullName>
        <ecNumber evidence="3">3.6.4.12</ecNumber>
    </recommendedName>
    <alternativeName>
        <fullName evidence="16">DNA replication licensing factor mcm2</fullName>
    </alternativeName>
</protein>
<dbReference type="GO" id="GO:0005634">
    <property type="term" value="C:nucleus"/>
    <property type="evidence" value="ECO:0007669"/>
    <property type="project" value="UniProtKB-SubCell"/>
</dbReference>
<dbReference type="PANTHER" id="PTHR11630:SF44">
    <property type="entry name" value="DNA REPLICATION LICENSING FACTOR MCM2"/>
    <property type="match status" value="1"/>
</dbReference>
<keyword evidence="8" id="KW-0863">Zinc-finger</keyword>
<feature type="compositionally biased region" description="Acidic residues" evidence="17">
    <location>
        <begin position="32"/>
        <end position="42"/>
    </location>
</feature>
<dbReference type="AlphaFoldDB" id="A0A833W9Q5"/>
<dbReference type="FunFam" id="2.20.28.10:FF:000002">
    <property type="entry name" value="DNA helicase"/>
    <property type="match status" value="1"/>
</dbReference>
<keyword evidence="7" id="KW-0547">Nucleotide-binding</keyword>
<dbReference type="Pfam" id="PF12619">
    <property type="entry name" value="MCM2_N"/>
    <property type="match status" value="1"/>
</dbReference>
<dbReference type="InterPro" id="IPR018525">
    <property type="entry name" value="MCM_CS"/>
</dbReference>
<dbReference type="GO" id="GO:0008270">
    <property type="term" value="F:zinc ion binding"/>
    <property type="evidence" value="ECO:0007669"/>
    <property type="project" value="UniProtKB-KW"/>
</dbReference>
<dbReference type="InterPro" id="IPR031327">
    <property type="entry name" value="MCM"/>
</dbReference>
<dbReference type="InterPro" id="IPR027417">
    <property type="entry name" value="P-loop_NTPase"/>
</dbReference>
<dbReference type="InterPro" id="IPR033762">
    <property type="entry name" value="MCM_OB"/>
</dbReference>
<dbReference type="PROSITE" id="PS50051">
    <property type="entry name" value="MCM_2"/>
    <property type="match status" value="1"/>
</dbReference>
<comment type="caution">
    <text evidence="19">The sequence shown here is derived from an EMBL/GenBank/DDBJ whole genome shotgun (WGS) entry which is preliminary data.</text>
</comment>
<dbReference type="GO" id="GO:0005524">
    <property type="term" value="F:ATP binding"/>
    <property type="evidence" value="ECO:0007669"/>
    <property type="project" value="UniProtKB-KW"/>
</dbReference>
<evidence type="ECO:0000256" key="2">
    <source>
        <dbReference type="ARBA" id="ARBA00008010"/>
    </source>
</evidence>
<dbReference type="InterPro" id="IPR041562">
    <property type="entry name" value="MCM_lid"/>
</dbReference>
<keyword evidence="9" id="KW-0378">Hydrolase</keyword>
<feature type="region of interest" description="Disordered" evidence="17">
    <location>
        <begin position="12"/>
        <end position="61"/>
    </location>
</feature>
<evidence type="ECO:0000313" key="20">
    <source>
        <dbReference type="Proteomes" id="UP000655588"/>
    </source>
</evidence>
<dbReference type="PANTHER" id="PTHR11630">
    <property type="entry name" value="DNA REPLICATION LICENSING FACTOR MCM FAMILY MEMBER"/>
    <property type="match status" value="1"/>
</dbReference>
<dbReference type="FunFam" id="3.40.50.300:FF:000138">
    <property type="entry name" value="DNA helicase"/>
    <property type="match status" value="1"/>
</dbReference>
<evidence type="ECO:0000256" key="17">
    <source>
        <dbReference type="SAM" id="MobiDB-lite"/>
    </source>
</evidence>
<evidence type="ECO:0000256" key="3">
    <source>
        <dbReference type="ARBA" id="ARBA00012551"/>
    </source>
</evidence>
<dbReference type="PROSITE" id="PS00847">
    <property type="entry name" value="MCM_1"/>
    <property type="match status" value="1"/>
</dbReference>
<dbReference type="InterPro" id="IPR059098">
    <property type="entry name" value="WHD_MCM2"/>
</dbReference>
<dbReference type="GO" id="GO:0043138">
    <property type="term" value="F:3'-5' DNA helicase activity"/>
    <property type="evidence" value="ECO:0007669"/>
    <property type="project" value="TreeGrafter"/>
</dbReference>
<evidence type="ECO:0000256" key="11">
    <source>
        <dbReference type="ARBA" id="ARBA00022833"/>
    </source>
</evidence>
<keyword evidence="14" id="KW-0539">Nucleus</keyword>
<keyword evidence="20" id="KW-1185">Reference proteome</keyword>
<dbReference type="Pfam" id="PF00493">
    <property type="entry name" value="MCM"/>
    <property type="match status" value="1"/>
</dbReference>
<evidence type="ECO:0000256" key="15">
    <source>
        <dbReference type="ARBA" id="ARBA00023306"/>
    </source>
</evidence>
<dbReference type="Gene3D" id="3.30.1640.10">
    <property type="entry name" value="mini-chromosome maintenance (MCM) complex, chain A, domain 1"/>
    <property type="match status" value="1"/>
</dbReference>
<evidence type="ECO:0000256" key="4">
    <source>
        <dbReference type="ARBA" id="ARBA00018925"/>
    </source>
</evidence>
<dbReference type="Gene3D" id="2.40.50.140">
    <property type="entry name" value="Nucleic acid-binding proteins"/>
    <property type="match status" value="1"/>
</dbReference>
<keyword evidence="10" id="KW-0347">Helicase</keyword>
<comment type="subcellular location">
    <subcellularLocation>
        <location evidence="1">Nucleus</location>
    </subcellularLocation>
</comment>
<dbReference type="GO" id="GO:0017116">
    <property type="term" value="F:single-stranded DNA helicase activity"/>
    <property type="evidence" value="ECO:0007669"/>
    <property type="project" value="TreeGrafter"/>
</dbReference>
<keyword evidence="6" id="KW-0479">Metal-binding</keyword>
<evidence type="ECO:0000256" key="6">
    <source>
        <dbReference type="ARBA" id="ARBA00022723"/>
    </source>
</evidence>
<evidence type="ECO:0000256" key="16">
    <source>
        <dbReference type="ARBA" id="ARBA00074927"/>
    </source>
</evidence>
<dbReference type="Gene3D" id="2.20.28.10">
    <property type="match status" value="1"/>
</dbReference>
<gene>
    <name evidence="19" type="ORF">E2986_00136</name>
</gene>
<dbReference type="GO" id="GO:1902975">
    <property type="term" value="P:mitotic DNA replication initiation"/>
    <property type="evidence" value="ECO:0007669"/>
    <property type="project" value="TreeGrafter"/>
</dbReference>
<comment type="similarity">
    <text evidence="2">Belongs to the MCM family.</text>
</comment>
<evidence type="ECO:0000256" key="14">
    <source>
        <dbReference type="ARBA" id="ARBA00023242"/>
    </source>
</evidence>
<dbReference type="PRINTS" id="PR01657">
    <property type="entry name" value="MCMFAMILY"/>
</dbReference>
<keyword evidence="11" id="KW-0862">Zinc</keyword>
<dbReference type="EMBL" id="WNWW01000191">
    <property type="protein sequence ID" value="KAF3428937.1"/>
    <property type="molecule type" value="Genomic_DNA"/>
</dbReference>
<dbReference type="CDD" id="cd17753">
    <property type="entry name" value="MCM2"/>
    <property type="match status" value="1"/>
</dbReference>
<dbReference type="InterPro" id="IPR001208">
    <property type="entry name" value="MCM_dom"/>
</dbReference>
<dbReference type="EC" id="3.6.4.12" evidence="3"/>
<dbReference type="Pfam" id="PF17855">
    <property type="entry name" value="MCM_lid"/>
    <property type="match status" value="1"/>
</dbReference>
<sequence length="889" mass="100681">MYLCTSKIYVKDSSSPARSDRHTEAMTSPAPDIDEPFEDEADLLGNDNDVNQGEGEEEGEELFGDNMEAYFSDYRPMPALDRYDPDVVDDEEYSEMSQGERVAAETAMLKRDRAAGIIRDDRYLLYDESDEEETQARKRRMAEKAAVGEIEDVEMIESIENLEDTKGHSIKEWVSMLGPKTEISNRFKSFLRTHTNSKGQYMYKERIRHMCESNQSSFIVEFPILASKEHVLAYFLPEAPFQMLEIFDEVAKELVLNIFPSYERVTGEIHVRISELPLIEEIRTFRKLHLNQLVRTLGVVTATTGVLPQLSVVKYDCTKCGYVLGPFVQNQNTEVKPGSCPECQSIGPFMINMEQTIYRNYQKITIQESPGKIPAGRIPRSKECILLSDLCDRCKPGDEVDVTAIYTNNYDGSLNTEQGFPVFATVLLANHLIVKDSKEIVESLTEEDISSIINLSKDHQIMDRIVASIAPSIYSHEYIKRALALAIFGGESKNPGNKHKVRGDINVLLCGDPGTAKSQFLKYVEKIAPRSVFATGQGASAVGLTAFVRRSPTTREWTLEAGALVLADQGICLIDEFDKMNDQDRTSIHEAMEQQSISISKVGIVTSLNARCSVIAASNPIGGRYDASMTFSENVDLSEPILSRFDILCVVKDEIDPMQDRHLAKFVVNSHIKHHPSNTGKVTSVQENTNDISIPQDLLKKYIVYARQNIHPKLTNIDQDKVAKLYSQLRQESLATGSLPITVRHIESIIRMAEASAKIHLRDHVQESDINLAIRMMLDSFVDTQKYSVMKSMRQTFQKYLSYKKDHSELLYYILRQLTLDTLAFQKAIRGSRITTIEISEKDLLDRAKQIDIYNLHSFYESDIFKSNNFLYDSKRKVIIQTLPEGIDD</sequence>
<keyword evidence="13" id="KW-0238">DNA-binding</keyword>
<accession>A0A833W9Q5</accession>
<dbReference type="GO" id="GO:0000727">
    <property type="term" value="P:double-strand break repair via break-induced replication"/>
    <property type="evidence" value="ECO:0007669"/>
    <property type="project" value="TreeGrafter"/>
</dbReference>
<reference evidence="19" key="1">
    <citation type="submission" date="2019-11" db="EMBL/GenBank/DDBJ databases">
        <title>The nuclear and mitochondrial genomes of Frieseomelitta varia - a highly eusocial stingless bee (Meliponini) with a permanently sterile worker caste.</title>
        <authorList>
            <person name="Freitas F.C.P."/>
            <person name="Lourenco A.P."/>
            <person name="Nunes F.M.F."/>
            <person name="Paschoal A.R."/>
            <person name="Abreu F.C.P."/>
            <person name="Barbin F.O."/>
            <person name="Bataglia L."/>
            <person name="Cardoso-Junior C.A.M."/>
            <person name="Cervoni M.S."/>
            <person name="Silva S.R."/>
            <person name="Dalarmi F."/>
            <person name="Del Lama M.A."/>
            <person name="Depintor T.S."/>
            <person name="Ferreira K.M."/>
            <person name="Goria P.S."/>
            <person name="Jaskot M.C."/>
            <person name="Lago D.C."/>
            <person name="Luna-Lucena D."/>
            <person name="Moda L.M."/>
            <person name="Nascimento L."/>
            <person name="Pedrino M."/>
            <person name="Rabico F.O."/>
            <person name="Sanches F.C."/>
            <person name="Santos D.E."/>
            <person name="Santos C.G."/>
            <person name="Vieira J."/>
            <person name="Lopes T.F."/>
            <person name="Barchuk A.R."/>
            <person name="Hartfelder K."/>
            <person name="Simoes Z.L.P."/>
            <person name="Bitondi M.M.G."/>
            <person name="Pinheiro D.G."/>
        </authorList>
    </citation>
    <scope>NUCLEOTIDE SEQUENCE</scope>
    <source>
        <strain evidence="19">USP_RPSP 00005682</strain>
        <tissue evidence="19">Whole individual</tissue>
    </source>
</reference>
<keyword evidence="12" id="KW-0067">ATP-binding</keyword>
<dbReference type="InterPro" id="IPR027925">
    <property type="entry name" value="MCM_N"/>
</dbReference>
<organism evidence="19 20">
    <name type="scientific">Frieseomelitta varia</name>
    <dbReference type="NCBI Taxonomy" id="561572"/>
    <lineage>
        <taxon>Eukaryota</taxon>
        <taxon>Metazoa</taxon>
        <taxon>Ecdysozoa</taxon>
        <taxon>Arthropoda</taxon>
        <taxon>Hexapoda</taxon>
        <taxon>Insecta</taxon>
        <taxon>Pterygota</taxon>
        <taxon>Neoptera</taxon>
        <taxon>Endopterygota</taxon>
        <taxon>Hymenoptera</taxon>
        <taxon>Apocrita</taxon>
        <taxon>Aculeata</taxon>
        <taxon>Apoidea</taxon>
        <taxon>Anthophila</taxon>
        <taxon>Apidae</taxon>
        <taxon>Frieseomelitta</taxon>
    </lineage>
</organism>
<evidence type="ECO:0000256" key="7">
    <source>
        <dbReference type="ARBA" id="ARBA00022741"/>
    </source>
</evidence>
<dbReference type="PRINTS" id="PR01658">
    <property type="entry name" value="MCMPROTEIN2"/>
</dbReference>
<dbReference type="Gene3D" id="3.40.50.300">
    <property type="entry name" value="P-loop containing nucleotide triphosphate hydrolases"/>
    <property type="match status" value="1"/>
</dbReference>
<name>A0A833W9Q5_9HYME</name>
<evidence type="ECO:0000256" key="9">
    <source>
        <dbReference type="ARBA" id="ARBA00022801"/>
    </source>
</evidence>
<proteinExistence type="inferred from homology"/>
<dbReference type="Pfam" id="PF23669">
    <property type="entry name" value="WHD_MCM2"/>
    <property type="match status" value="1"/>
</dbReference>
<evidence type="ECO:0000256" key="13">
    <source>
        <dbReference type="ARBA" id="ARBA00023125"/>
    </source>
</evidence>
<dbReference type="GO" id="GO:0003697">
    <property type="term" value="F:single-stranded DNA binding"/>
    <property type="evidence" value="ECO:0007669"/>
    <property type="project" value="TreeGrafter"/>
</dbReference>
<dbReference type="Proteomes" id="UP000655588">
    <property type="component" value="Unassembled WGS sequence"/>
</dbReference>
<dbReference type="GO" id="GO:0016787">
    <property type="term" value="F:hydrolase activity"/>
    <property type="evidence" value="ECO:0007669"/>
    <property type="project" value="UniProtKB-KW"/>
</dbReference>
<evidence type="ECO:0000313" key="19">
    <source>
        <dbReference type="EMBL" id="KAF3428937.1"/>
    </source>
</evidence>